<evidence type="ECO:0000256" key="3">
    <source>
        <dbReference type="ARBA" id="ARBA00022679"/>
    </source>
</evidence>
<evidence type="ECO:0000256" key="8">
    <source>
        <dbReference type="RuleBase" id="RU000416"/>
    </source>
</evidence>
<gene>
    <name evidence="9" type="ORF">Y5W_01042</name>
</gene>
<accession>A0ABS0ANU2</accession>
<dbReference type="PRINTS" id="PR00105">
    <property type="entry name" value="C5METTRFRASE"/>
</dbReference>
<comment type="similarity">
    <text evidence="7 8">Belongs to the class I-like SAM-binding methyltransferase superfamily. C5-methyltransferase family.</text>
</comment>
<dbReference type="Gene3D" id="3.40.50.150">
    <property type="entry name" value="Vaccinia Virus protein VP39"/>
    <property type="match status" value="1"/>
</dbReference>
<evidence type="ECO:0000256" key="7">
    <source>
        <dbReference type="PROSITE-ProRule" id="PRU01016"/>
    </source>
</evidence>
<protein>
    <recommendedName>
        <fullName evidence="1">DNA (cytosine-5-)-methyltransferase</fullName>
        <ecNumber evidence="1">2.1.1.37</ecNumber>
    </recommendedName>
</protein>
<comment type="caution">
    <text evidence="9">The sequence shown here is derived from an EMBL/GenBank/DDBJ whole genome shotgun (WGS) entry which is preliminary data.</text>
</comment>
<dbReference type="RefSeq" id="WP_194864419.1">
    <property type="nucleotide sequence ID" value="NZ_ARXX01000011.1"/>
</dbReference>
<evidence type="ECO:0000256" key="1">
    <source>
        <dbReference type="ARBA" id="ARBA00011975"/>
    </source>
</evidence>
<comment type="catalytic activity">
    <reaction evidence="6">
        <text>a 2'-deoxycytidine in DNA + S-adenosyl-L-methionine = a 5-methyl-2'-deoxycytidine in DNA + S-adenosyl-L-homocysteine + H(+)</text>
        <dbReference type="Rhea" id="RHEA:13681"/>
        <dbReference type="Rhea" id="RHEA-COMP:11369"/>
        <dbReference type="Rhea" id="RHEA-COMP:11370"/>
        <dbReference type="ChEBI" id="CHEBI:15378"/>
        <dbReference type="ChEBI" id="CHEBI:57856"/>
        <dbReference type="ChEBI" id="CHEBI:59789"/>
        <dbReference type="ChEBI" id="CHEBI:85452"/>
        <dbReference type="ChEBI" id="CHEBI:85454"/>
        <dbReference type="EC" id="2.1.1.37"/>
    </reaction>
</comment>
<keyword evidence="4 7" id="KW-0949">S-adenosyl-L-methionine</keyword>
<keyword evidence="2 7" id="KW-0489">Methyltransferase</keyword>
<dbReference type="PANTHER" id="PTHR10629:SF52">
    <property type="entry name" value="DNA (CYTOSINE-5)-METHYLTRANSFERASE 1"/>
    <property type="match status" value="1"/>
</dbReference>
<dbReference type="SUPFAM" id="SSF53335">
    <property type="entry name" value="S-adenosyl-L-methionine-dependent methyltransferases"/>
    <property type="match status" value="1"/>
</dbReference>
<dbReference type="NCBIfam" id="TIGR00675">
    <property type="entry name" value="dcm"/>
    <property type="match status" value="1"/>
</dbReference>
<keyword evidence="10" id="KW-1185">Reference proteome</keyword>
<dbReference type="PANTHER" id="PTHR10629">
    <property type="entry name" value="CYTOSINE-SPECIFIC METHYLTRANSFERASE"/>
    <property type="match status" value="1"/>
</dbReference>
<name>A0ABS0ANU2_9GAMM</name>
<dbReference type="Gene3D" id="3.90.120.10">
    <property type="entry name" value="DNA Methylase, subunit A, domain 2"/>
    <property type="match status" value="1"/>
</dbReference>
<dbReference type="InterPro" id="IPR001525">
    <property type="entry name" value="C5_MeTfrase"/>
</dbReference>
<feature type="active site" evidence="7">
    <location>
        <position position="80"/>
    </location>
</feature>
<dbReference type="InterPro" id="IPR050390">
    <property type="entry name" value="C5-Methyltransferase"/>
</dbReference>
<dbReference type="GO" id="GO:0032259">
    <property type="term" value="P:methylation"/>
    <property type="evidence" value="ECO:0007669"/>
    <property type="project" value="UniProtKB-KW"/>
</dbReference>
<reference evidence="9 10" key="1">
    <citation type="submission" date="2012-09" db="EMBL/GenBank/DDBJ databases">
        <title>Genome Sequence of alkane-degrading Bacterium Alcanivorax sp. 521-1.</title>
        <authorList>
            <person name="Lai Q."/>
            <person name="Shao Z."/>
        </authorList>
    </citation>
    <scope>NUCLEOTIDE SEQUENCE [LARGE SCALE GENOMIC DNA]</scope>
    <source>
        <strain evidence="9 10">521-1</strain>
    </source>
</reference>
<proteinExistence type="inferred from homology"/>
<evidence type="ECO:0000256" key="4">
    <source>
        <dbReference type="ARBA" id="ARBA00022691"/>
    </source>
</evidence>
<keyword evidence="5" id="KW-0680">Restriction system</keyword>
<dbReference type="InterPro" id="IPR031303">
    <property type="entry name" value="C5_meth_CS"/>
</dbReference>
<dbReference type="EC" id="2.1.1.37" evidence="1"/>
<dbReference type="GO" id="GO:0008168">
    <property type="term" value="F:methyltransferase activity"/>
    <property type="evidence" value="ECO:0007669"/>
    <property type="project" value="UniProtKB-KW"/>
</dbReference>
<evidence type="ECO:0000313" key="10">
    <source>
        <dbReference type="Proteomes" id="UP000662703"/>
    </source>
</evidence>
<dbReference type="PROSITE" id="PS51679">
    <property type="entry name" value="SAM_MT_C5"/>
    <property type="match status" value="1"/>
</dbReference>
<keyword evidence="3 7" id="KW-0808">Transferase</keyword>
<evidence type="ECO:0000313" key="9">
    <source>
        <dbReference type="EMBL" id="MBF5055748.1"/>
    </source>
</evidence>
<evidence type="ECO:0000256" key="6">
    <source>
        <dbReference type="ARBA" id="ARBA00047422"/>
    </source>
</evidence>
<dbReference type="PROSITE" id="PS00095">
    <property type="entry name" value="C5_MTASE_2"/>
    <property type="match status" value="1"/>
</dbReference>
<dbReference type="Pfam" id="PF00145">
    <property type="entry name" value="DNA_methylase"/>
    <property type="match status" value="1"/>
</dbReference>
<evidence type="ECO:0000256" key="2">
    <source>
        <dbReference type="ARBA" id="ARBA00022603"/>
    </source>
</evidence>
<evidence type="ECO:0000256" key="5">
    <source>
        <dbReference type="ARBA" id="ARBA00022747"/>
    </source>
</evidence>
<sequence>MKTLACVDLFCGAGGLTHGFVREGLQVVAGIDLDPACRHPYEANNQARFIERDVSKVEVPELKSLFTDAEFTVLAGCAPCQPFSTYAQRYETDGKNGRWGLLYHFARLAQGTQPDVITMENVPTVAKHTVFHDFVEALKRAKYEVWYDVVDSSQYGVPQTRRRMVLLASKHGAIEMIKPTHKKPKTVSQAIGRLRPLAAGESAPRDNLHVSATLSEKNLRRIKASKPGGTWRDWPDELVAECHRAESGRTYPGVYGRMEWDKPAPTMTTQCYGFGNGRFGHPEQNRAISLREAAIIQSFPRNYEFIPKGGKVGFKVLGRMIGNAVPVDLGRAIARSIKVHLAQIAPT</sequence>
<dbReference type="EMBL" id="ARXX01000011">
    <property type="protein sequence ID" value="MBF5055748.1"/>
    <property type="molecule type" value="Genomic_DNA"/>
</dbReference>
<dbReference type="Proteomes" id="UP000662703">
    <property type="component" value="Unassembled WGS sequence"/>
</dbReference>
<organism evidence="9 10">
    <name type="scientific">Alloalcanivorax profundimaris</name>
    <dbReference type="NCBI Taxonomy" id="2735259"/>
    <lineage>
        <taxon>Bacteria</taxon>
        <taxon>Pseudomonadati</taxon>
        <taxon>Pseudomonadota</taxon>
        <taxon>Gammaproteobacteria</taxon>
        <taxon>Oceanospirillales</taxon>
        <taxon>Alcanivoracaceae</taxon>
        <taxon>Alloalcanivorax</taxon>
    </lineage>
</organism>
<dbReference type="InterPro" id="IPR029063">
    <property type="entry name" value="SAM-dependent_MTases_sf"/>
</dbReference>